<accession>A0A4S3ZZB1</accession>
<sequence length="285" mass="32425">MKVVKQSGDIVKFDSEKLKRSLQMSGASPEKIEEILNIIVNQLYDGMPTRKINRQAFQLLKKTSKVHAARYNLKAAVQALGPAGFFFEKYVALLFENEGYVAKTNLVLNGKCVAHEVDVLIKKDQRIGMVECKFHSRNDIKSDVKVPMYILSRFNDLKSKTHSVFSQSDTITRCWVITNNRFTTEALQFGRCSDLRMVSWDYPEKESLKFKIEESGLFPITCLTTLTQSEKEKLLITGALLASDILDNSQLLEDVNVHPNRIKNIIREASALCEHIGNQCKIFND</sequence>
<keyword evidence="2 3" id="KW-0067">ATP-binding</keyword>
<dbReference type="InterPro" id="IPR011335">
    <property type="entry name" value="Restrct_endonuc-II-like"/>
</dbReference>
<reference evidence="5 6" key="1">
    <citation type="submission" date="2019-04" db="EMBL/GenBank/DDBJ databases">
        <title>Flavobacterium sp. nov. isolated from construction timber.</title>
        <authorList>
            <person name="Lin S.-Y."/>
            <person name="Chang C.-T."/>
            <person name="Young C.-C."/>
        </authorList>
    </citation>
    <scope>NUCLEOTIDE SEQUENCE [LARGE SCALE GENOMIC DNA]</scope>
    <source>
        <strain evidence="5 6">CC-CTC003</strain>
    </source>
</reference>
<dbReference type="PROSITE" id="PS51161">
    <property type="entry name" value="ATP_CONE"/>
    <property type="match status" value="1"/>
</dbReference>
<dbReference type="GO" id="GO:0003677">
    <property type="term" value="F:DNA binding"/>
    <property type="evidence" value="ECO:0007669"/>
    <property type="project" value="InterPro"/>
</dbReference>
<dbReference type="OrthoDB" id="320396at2"/>
<evidence type="ECO:0000313" key="5">
    <source>
        <dbReference type="EMBL" id="THF51237.1"/>
    </source>
</evidence>
<dbReference type="RefSeq" id="WP_136402223.1">
    <property type="nucleotide sequence ID" value="NZ_SSNZ01000002.1"/>
</dbReference>
<dbReference type="Pfam" id="PF04471">
    <property type="entry name" value="Mrr_cat"/>
    <property type="match status" value="1"/>
</dbReference>
<protein>
    <recommendedName>
        <fullName evidence="4">ATP-cone domain-containing protein</fullName>
    </recommendedName>
</protein>
<organism evidence="5 6">
    <name type="scientific">Flavobacterium supellecticarium</name>
    <dbReference type="NCBI Taxonomy" id="2565924"/>
    <lineage>
        <taxon>Bacteria</taxon>
        <taxon>Pseudomonadati</taxon>
        <taxon>Bacteroidota</taxon>
        <taxon>Flavobacteriia</taxon>
        <taxon>Flavobacteriales</taxon>
        <taxon>Flavobacteriaceae</taxon>
        <taxon>Flavobacterium</taxon>
    </lineage>
</organism>
<dbReference type="EMBL" id="SSNZ01000002">
    <property type="protein sequence ID" value="THF51237.1"/>
    <property type="molecule type" value="Genomic_DNA"/>
</dbReference>
<dbReference type="GO" id="GO:0009307">
    <property type="term" value="P:DNA restriction-modification system"/>
    <property type="evidence" value="ECO:0007669"/>
    <property type="project" value="InterPro"/>
</dbReference>
<evidence type="ECO:0000259" key="4">
    <source>
        <dbReference type="PROSITE" id="PS51161"/>
    </source>
</evidence>
<evidence type="ECO:0000256" key="1">
    <source>
        <dbReference type="ARBA" id="ARBA00022741"/>
    </source>
</evidence>
<keyword evidence="1 3" id="KW-0547">Nucleotide-binding</keyword>
<dbReference type="Gene3D" id="3.40.1350.10">
    <property type="match status" value="1"/>
</dbReference>
<keyword evidence="6" id="KW-1185">Reference proteome</keyword>
<evidence type="ECO:0000313" key="6">
    <source>
        <dbReference type="Proteomes" id="UP000307507"/>
    </source>
</evidence>
<evidence type="ECO:0000256" key="2">
    <source>
        <dbReference type="ARBA" id="ARBA00022840"/>
    </source>
</evidence>
<dbReference type="SUPFAM" id="SSF52980">
    <property type="entry name" value="Restriction endonuclease-like"/>
    <property type="match status" value="1"/>
</dbReference>
<feature type="domain" description="ATP-cone" evidence="4">
    <location>
        <begin position="1"/>
        <end position="82"/>
    </location>
</feature>
<dbReference type="GO" id="GO:0005524">
    <property type="term" value="F:ATP binding"/>
    <property type="evidence" value="ECO:0007669"/>
    <property type="project" value="UniProtKB-UniRule"/>
</dbReference>
<dbReference type="Pfam" id="PF03477">
    <property type="entry name" value="ATP-cone"/>
    <property type="match status" value="1"/>
</dbReference>
<dbReference type="GO" id="GO:0004519">
    <property type="term" value="F:endonuclease activity"/>
    <property type="evidence" value="ECO:0007669"/>
    <property type="project" value="InterPro"/>
</dbReference>
<proteinExistence type="predicted"/>
<dbReference type="InterPro" id="IPR005144">
    <property type="entry name" value="ATP-cone_dom"/>
</dbReference>
<dbReference type="AlphaFoldDB" id="A0A4S3ZZB1"/>
<dbReference type="Proteomes" id="UP000307507">
    <property type="component" value="Unassembled WGS sequence"/>
</dbReference>
<gene>
    <name evidence="5" type="ORF">E6C50_05550</name>
</gene>
<dbReference type="InterPro" id="IPR007560">
    <property type="entry name" value="Restrct_endonuc_IV_Mrr"/>
</dbReference>
<comment type="caution">
    <text evidence="5">The sequence shown here is derived from an EMBL/GenBank/DDBJ whole genome shotgun (WGS) entry which is preliminary data.</text>
</comment>
<dbReference type="InterPro" id="IPR011856">
    <property type="entry name" value="tRNA_endonuc-like_dom_sf"/>
</dbReference>
<name>A0A4S3ZZB1_9FLAO</name>
<evidence type="ECO:0000256" key="3">
    <source>
        <dbReference type="PROSITE-ProRule" id="PRU00492"/>
    </source>
</evidence>